<dbReference type="PANTHER" id="PTHR35605">
    <property type="entry name" value="ECP2 EFFECTOR PROTEIN DOMAIN-CONTAINING PROTEIN-RELATED"/>
    <property type="match status" value="1"/>
</dbReference>
<proteinExistence type="predicted"/>
<evidence type="ECO:0000313" key="3">
    <source>
        <dbReference type="Proteomes" id="UP001201980"/>
    </source>
</evidence>
<dbReference type="EMBL" id="JAKWBI020000090">
    <property type="protein sequence ID" value="KAJ2903135.1"/>
    <property type="molecule type" value="Genomic_DNA"/>
</dbReference>
<name>A0AAD5RU18_9PEZI</name>
<dbReference type="PANTHER" id="PTHR35605:SF1">
    <property type="entry name" value="ECP2 EFFECTOR PROTEIN DOMAIN-CONTAINING PROTEIN-RELATED"/>
    <property type="match status" value="1"/>
</dbReference>
<feature type="chain" id="PRO_5041934714" evidence="1">
    <location>
        <begin position="24"/>
        <end position="148"/>
    </location>
</feature>
<reference evidence="2" key="1">
    <citation type="submission" date="2022-07" db="EMBL/GenBank/DDBJ databases">
        <title>Draft genome sequence of Zalerion maritima ATCC 34329, a (micro)plastics degrading marine fungus.</title>
        <authorList>
            <person name="Paco A."/>
            <person name="Goncalves M.F.M."/>
            <person name="Rocha-Santos T.A.P."/>
            <person name="Alves A."/>
        </authorList>
    </citation>
    <scope>NUCLEOTIDE SEQUENCE</scope>
    <source>
        <strain evidence="2">ATCC 34329</strain>
    </source>
</reference>
<gene>
    <name evidence="2" type="ORF">MKZ38_010399</name>
</gene>
<organism evidence="2 3">
    <name type="scientific">Zalerion maritima</name>
    <dbReference type="NCBI Taxonomy" id="339359"/>
    <lineage>
        <taxon>Eukaryota</taxon>
        <taxon>Fungi</taxon>
        <taxon>Dikarya</taxon>
        <taxon>Ascomycota</taxon>
        <taxon>Pezizomycotina</taxon>
        <taxon>Sordariomycetes</taxon>
        <taxon>Lulworthiomycetidae</taxon>
        <taxon>Lulworthiales</taxon>
        <taxon>Lulworthiaceae</taxon>
        <taxon>Zalerion</taxon>
    </lineage>
</organism>
<evidence type="ECO:0000313" key="2">
    <source>
        <dbReference type="EMBL" id="KAJ2903135.1"/>
    </source>
</evidence>
<dbReference type="Proteomes" id="UP001201980">
    <property type="component" value="Unassembled WGS sequence"/>
</dbReference>
<keyword evidence="1" id="KW-0732">Signal</keyword>
<sequence>MISLRALLCHFGAALSLIGIIRADLCDQDVNENGDPEMVWCCGISNWGGAHDKRILQGIEYLTNKPQDVEANFPDEGCYRISCSWDSAIVVCNDLKGFPATPTYSRIVEEVITLREKCHRDQDYWNGYLWRQGENEVYEVRVLEDKSC</sequence>
<dbReference type="AlphaFoldDB" id="A0AAD5RU18"/>
<comment type="caution">
    <text evidence="2">The sequence shown here is derived from an EMBL/GenBank/DDBJ whole genome shotgun (WGS) entry which is preliminary data.</text>
</comment>
<feature type="signal peptide" evidence="1">
    <location>
        <begin position="1"/>
        <end position="23"/>
    </location>
</feature>
<accession>A0AAD5RU18</accession>
<evidence type="ECO:0000256" key="1">
    <source>
        <dbReference type="SAM" id="SignalP"/>
    </source>
</evidence>
<protein>
    <submittedName>
        <fullName evidence="2">Uncharacterized protein</fullName>
    </submittedName>
</protein>
<keyword evidence="3" id="KW-1185">Reference proteome</keyword>